<dbReference type="NCBIfam" id="TIGR02601">
    <property type="entry name" value="autotrns_rpt"/>
    <property type="match status" value="1"/>
</dbReference>
<dbReference type="Pfam" id="PF01569">
    <property type="entry name" value="PAP2"/>
    <property type="match status" value="1"/>
</dbReference>
<dbReference type="Pfam" id="PF12951">
    <property type="entry name" value="PATR"/>
    <property type="match status" value="1"/>
</dbReference>
<evidence type="ECO:0000259" key="3">
    <source>
        <dbReference type="SMART" id="SM00014"/>
    </source>
</evidence>
<evidence type="ECO:0000256" key="2">
    <source>
        <dbReference type="SAM" id="SignalP"/>
    </source>
</evidence>
<dbReference type="InterPro" id="IPR001011">
    <property type="entry name" value="Acid_Pase_classA_bac"/>
</dbReference>
<dbReference type="Proteomes" id="UP001163882">
    <property type="component" value="Chromosome"/>
</dbReference>
<feature type="domain" description="Phosphatidic acid phosphatase type 2/haloperoxidase" evidence="3">
    <location>
        <begin position="205"/>
        <end position="347"/>
    </location>
</feature>
<dbReference type="InterPro" id="IPR000326">
    <property type="entry name" value="PAP2/HPO"/>
</dbReference>
<reference evidence="4" key="1">
    <citation type="submission" date="2022-10" db="EMBL/GenBank/DDBJ databases">
        <title>YIM 151497 complete genome.</title>
        <authorList>
            <person name="Chen X."/>
        </authorList>
    </citation>
    <scope>NUCLEOTIDE SEQUENCE</scope>
    <source>
        <strain evidence="4">YIM 151497</strain>
    </source>
</reference>
<keyword evidence="1 2" id="KW-0732">Signal</keyword>
<accession>A0ABY6IWL9</accession>
<proteinExistence type="predicted"/>
<dbReference type="PRINTS" id="PR00483">
    <property type="entry name" value="BACPHPHTASE"/>
</dbReference>
<feature type="chain" id="PRO_5046211348" evidence="2">
    <location>
        <begin position="28"/>
        <end position="625"/>
    </location>
</feature>
<evidence type="ECO:0000313" key="4">
    <source>
        <dbReference type="EMBL" id="UYQ73687.1"/>
    </source>
</evidence>
<sequence>MNRKSSIFLGRLSGALALSLLTSTALAAPLGVGEFTVPLPDVAYPLPVVETYTHQAGVGADGAEVNRYDRAENPVLELHRGFDEIWNLGDEAWRSGGANGDGALDYSNVEIVDPAVWAANMAYVLSMTGSARDDQEALEAYLDDRRSQGFSVISGMGPVLANIYAAEAQAFTTINHTLGTFDPNLVLPVKEDDHGTEAGTGGETMQDFVAFMAMMRGPEGTTSPSKYFYASPRPWRMSDTGQVVETGTDVIGPNSFERYDSNVEVIPALLSARETRGRHKDGGYPSGHANAGYLAAIAYAYALPQRYEELLTRASELGENRIVTGMHSPLDVMGGRTMSMAMATALLSNPEHADLKQAAFANMQAVMAANVGEGTTIAAAAESQPGDRWANDAANAALYRLRTHYGLPQDAADMGQEMVVPMGAEVLLETRQPYLSAEQRRVVLYTTGVPSGYPVLDETNGWGRIDLVAAAGGYGAFPGDVSVTMDADLGEMHAEDIWVHDISGPGMLTKAGSGKLTLSGYNSYAGGTRLEEGTLVAGTTMALGQGDLLVSGGVLEVTALGLDIGGEIDVEGGALVVDLGDAEAGSTVSILRATTIVGTFDAVTDIDGNALEVETAGGELTVIVP</sequence>
<dbReference type="Gene3D" id="1.20.144.10">
    <property type="entry name" value="Phosphatidic acid phosphatase type 2/haloperoxidase"/>
    <property type="match status" value="1"/>
</dbReference>
<dbReference type="InterPro" id="IPR036938">
    <property type="entry name" value="PAP2/HPO_sf"/>
</dbReference>
<protein>
    <submittedName>
        <fullName evidence="4">Phosphatase PAP2 family protein</fullName>
    </submittedName>
</protein>
<dbReference type="SUPFAM" id="SSF51126">
    <property type="entry name" value="Pectin lyase-like"/>
    <property type="match status" value="1"/>
</dbReference>
<dbReference type="EMBL" id="CP107716">
    <property type="protein sequence ID" value="UYQ73687.1"/>
    <property type="molecule type" value="Genomic_DNA"/>
</dbReference>
<name>A0ABY6IWL9_9HYPH</name>
<organism evidence="4 5">
    <name type="scientific">Pelagibacterium flavum</name>
    <dbReference type="NCBI Taxonomy" id="2984530"/>
    <lineage>
        <taxon>Bacteria</taxon>
        <taxon>Pseudomonadati</taxon>
        <taxon>Pseudomonadota</taxon>
        <taxon>Alphaproteobacteria</taxon>
        <taxon>Hyphomicrobiales</taxon>
        <taxon>Devosiaceae</taxon>
        <taxon>Pelagibacterium</taxon>
    </lineage>
</organism>
<feature type="signal peptide" evidence="2">
    <location>
        <begin position="1"/>
        <end position="27"/>
    </location>
</feature>
<dbReference type="SUPFAM" id="SSF48317">
    <property type="entry name" value="Acid phosphatase/Vanadium-dependent haloperoxidase"/>
    <property type="match status" value="1"/>
</dbReference>
<gene>
    <name evidence="4" type="ORF">OF122_08010</name>
</gene>
<dbReference type="SMART" id="SM00014">
    <property type="entry name" value="acidPPc"/>
    <property type="match status" value="1"/>
</dbReference>
<evidence type="ECO:0000256" key="1">
    <source>
        <dbReference type="ARBA" id="ARBA00022729"/>
    </source>
</evidence>
<keyword evidence="5" id="KW-1185">Reference proteome</keyword>
<dbReference type="RefSeq" id="WP_264227246.1">
    <property type="nucleotide sequence ID" value="NZ_CP107716.1"/>
</dbReference>
<dbReference type="InterPro" id="IPR011050">
    <property type="entry name" value="Pectin_lyase_fold/virulence"/>
</dbReference>
<evidence type="ECO:0000313" key="5">
    <source>
        <dbReference type="Proteomes" id="UP001163882"/>
    </source>
</evidence>
<dbReference type="InterPro" id="IPR013425">
    <property type="entry name" value="Autotrns_rpt"/>
</dbReference>